<dbReference type="Gene3D" id="3.40.50.12100">
    <property type="entry name" value="Stimulator of interferon genes protein"/>
    <property type="match status" value="1"/>
</dbReference>
<feature type="non-terminal residue" evidence="2">
    <location>
        <position position="1"/>
    </location>
</feature>
<dbReference type="GO" id="GO:0061709">
    <property type="term" value="P:reticulophagy"/>
    <property type="evidence" value="ECO:0007669"/>
    <property type="project" value="TreeGrafter"/>
</dbReference>
<dbReference type="PANTHER" id="PTHR34339">
    <property type="entry name" value="STIMULATOR OF INTERFERON GENES PROTEIN"/>
    <property type="match status" value="1"/>
</dbReference>
<feature type="domain" description="STING ligand-binding" evidence="1">
    <location>
        <begin position="3"/>
        <end position="190"/>
    </location>
</feature>
<dbReference type="PANTHER" id="PTHR34339:SF1">
    <property type="entry name" value="STIMULATOR OF INTERFERON GENES PROTEIN"/>
    <property type="match status" value="1"/>
</dbReference>
<dbReference type="EMBL" id="GECL01000293">
    <property type="protein sequence ID" value="JAP05831.1"/>
    <property type="molecule type" value="Transcribed_RNA"/>
</dbReference>
<dbReference type="GO" id="GO:0005776">
    <property type="term" value="C:autophagosome"/>
    <property type="evidence" value="ECO:0007669"/>
    <property type="project" value="TreeGrafter"/>
</dbReference>
<dbReference type="GO" id="GO:0000045">
    <property type="term" value="P:autophagosome assembly"/>
    <property type="evidence" value="ECO:0007669"/>
    <property type="project" value="TreeGrafter"/>
</dbReference>
<reference evidence="2" key="1">
    <citation type="journal article" date="2018" name="J. Proteomics">
        <title>Exploring the molecular complexity of Triatoma dimidiata sialome.</title>
        <authorList>
            <person name="Santiago P.B."/>
            <person name="de Araujo C.N."/>
            <person name="Charneau S."/>
            <person name="Bastos I.M.D."/>
            <person name="Assumpcao T.C.F."/>
            <person name="Queiroz R.M.L."/>
            <person name="Praca Y.R."/>
            <person name="Cordeiro T.M."/>
            <person name="Garcia C.H.S."/>
            <person name="da Silva I.G."/>
            <person name="Raiol T."/>
            <person name="Motta F.N."/>
            <person name="de Araujo Oliveira J.V."/>
            <person name="de Sousa M.V."/>
            <person name="Ribeiro J.M.C."/>
            <person name="de Santana J.M."/>
        </authorList>
    </citation>
    <scope>NUCLEOTIDE SEQUENCE</scope>
    <source>
        <strain evidence="2">Santander</strain>
        <tissue evidence="2">Salivary glands</tissue>
    </source>
</reference>
<dbReference type="GO" id="GO:0035438">
    <property type="term" value="F:cyclic-di-GMP binding"/>
    <property type="evidence" value="ECO:0007669"/>
    <property type="project" value="TreeGrafter"/>
</dbReference>
<evidence type="ECO:0000313" key="2">
    <source>
        <dbReference type="EMBL" id="JAP05831.1"/>
    </source>
</evidence>
<dbReference type="GO" id="GO:0016239">
    <property type="term" value="P:positive regulation of macroautophagy"/>
    <property type="evidence" value="ECO:0007669"/>
    <property type="project" value="TreeGrafter"/>
</dbReference>
<dbReference type="Pfam" id="PF15009">
    <property type="entry name" value="STING_LBD"/>
    <property type="match status" value="1"/>
</dbReference>
<proteinExistence type="predicted"/>
<dbReference type="GO" id="GO:0002218">
    <property type="term" value="P:activation of innate immune response"/>
    <property type="evidence" value="ECO:0007669"/>
    <property type="project" value="InterPro"/>
</dbReference>
<dbReference type="InterPro" id="IPR029158">
    <property type="entry name" value="STING"/>
</dbReference>
<dbReference type="GO" id="GO:0061507">
    <property type="term" value="F:2',3'-cyclic GMP-AMP binding"/>
    <property type="evidence" value="ECO:0007669"/>
    <property type="project" value="TreeGrafter"/>
</dbReference>
<sequence length="234" mass="26846">LGYGSALADTYFHGYLEIVLPDEGTKCMKGIVERIKHYKLDQQLSDEAFPVHKLFLLVTSSGFSPPNLSDFKSNGRIEWRGGLTEEPVKDRNGVKGRIYKTAVYKVFSENKKRYVYVVMEGAPALRPLYESAKSNPDLRAFFAKIVETFVKHVQRKLNESAECRNKCEIIYCDESEDFILPDEIFKRINKYVETNPPNENKIQVFPTTNVSLMIPSLLEDNDNNPGIDLRQRNI</sequence>
<dbReference type="GO" id="GO:0005789">
    <property type="term" value="C:endoplasmic reticulum membrane"/>
    <property type="evidence" value="ECO:0007669"/>
    <property type="project" value="TreeGrafter"/>
</dbReference>
<name>A0A0V0GCY1_TRIDM</name>
<dbReference type="GO" id="GO:0045087">
    <property type="term" value="P:innate immune response"/>
    <property type="evidence" value="ECO:0007669"/>
    <property type="project" value="TreeGrafter"/>
</dbReference>
<accession>A0A0V0GCY1</accession>
<evidence type="ECO:0000259" key="1">
    <source>
        <dbReference type="Pfam" id="PF15009"/>
    </source>
</evidence>
<protein>
    <submittedName>
        <fullName evidence="2">Putative stimulator of interferon protein isoform x2</fullName>
    </submittedName>
</protein>
<organism evidence="2">
    <name type="scientific">Triatoma dimidiata</name>
    <name type="common">Kissing bug</name>
    <name type="synonym">Meccus dimidiatus</name>
    <dbReference type="NCBI Taxonomy" id="72491"/>
    <lineage>
        <taxon>Eukaryota</taxon>
        <taxon>Metazoa</taxon>
        <taxon>Ecdysozoa</taxon>
        <taxon>Arthropoda</taxon>
        <taxon>Hexapoda</taxon>
        <taxon>Insecta</taxon>
        <taxon>Pterygota</taxon>
        <taxon>Neoptera</taxon>
        <taxon>Paraneoptera</taxon>
        <taxon>Hemiptera</taxon>
        <taxon>Heteroptera</taxon>
        <taxon>Panheteroptera</taxon>
        <taxon>Cimicomorpha</taxon>
        <taxon>Reduviidae</taxon>
        <taxon>Triatominae</taxon>
        <taxon>Triatoma</taxon>
    </lineage>
</organism>
<dbReference type="AlphaFoldDB" id="A0A0V0GCY1"/>
<dbReference type="InterPro" id="IPR055432">
    <property type="entry name" value="STING_LBD"/>
</dbReference>
<dbReference type="InterPro" id="IPR038623">
    <property type="entry name" value="STING_C_sf"/>
</dbReference>
<dbReference type="GO" id="GO:0032481">
    <property type="term" value="P:positive regulation of type I interferon production"/>
    <property type="evidence" value="ECO:0007669"/>
    <property type="project" value="InterPro"/>
</dbReference>